<name>A0AAW8ASJ2_KLEPN</name>
<comment type="caution">
    <text evidence="1">The sequence shown here is derived from an EMBL/GenBank/DDBJ whole genome shotgun (WGS) entry which is preliminary data.</text>
</comment>
<reference evidence="1" key="1">
    <citation type="submission" date="2023-07" db="EMBL/GenBank/DDBJ databases">
        <authorList>
            <person name="Peng Z."/>
        </authorList>
    </citation>
    <scope>NUCLEOTIDE SEQUENCE</scope>
    <source>
        <strain evidence="1">KP219</strain>
    </source>
</reference>
<feature type="non-terminal residue" evidence="1">
    <location>
        <position position="1"/>
    </location>
</feature>
<dbReference type="Proteomes" id="UP001244490">
    <property type="component" value="Unassembled WGS sequence"/>
</dbReference>
<organism evidence="1 2">
    <name type="scientific">Klebsiella pneumoniae</name>
    <dbReference type="NCBI Taxonomy" id="573"/>
    <lineage>
        <taxon>Bacteria</taxon>
        <taxon>Pseudomonadati</taxon>
        <taxon>Pseudomonadota</taxon>
        <taxon>Gammaproteobacteria</taxon>
        <taxon>Enterobacterales</taxon>
        <taxon>Enterobacteriaceae</taxon>
        <taxon>Klebsiella/Raoultella group</taxon>
        <taxon>Klebsiella</taxon>
        <taxon>Klebsiella pneumoniae complex</taxon>
    </lineage>
</organism>
<gene>
    <name evidence="1" type="ORF">Q6294_34480</name>
</gene>
<dbReference type="EMBL" id="JAUUIA010001592">
    <property type="protein sequence ID" value="MDP0972040.1"/>
    <property type="molecule type" value="Genomic_DNA"/>
</dbReference>
<evidence type="ECO:0000313" key="1">
    <source>
        <dbReference type="EMBL" id="MDP0972040.1"/>
    </source>
</evidence>
<dbReference type="RefSeq" id="WP_305202960.1">
    <property type="nucleotide sequence ID" value="NZ_JAUUIA010001592.1"/>
</dbReference>
<evidence type="ECO:0000313" key="2">
    <source>
        <dbReference type="Proteomes" id="UP001244490"/>
    </source>
</evidence>
<sequence length="76" mass="8830">SVDGLVNFNQQRLERYAIAAEQLQDVANAQRLYRVFKGEYTDNLDSLKQYLSDGKIYMINRTDSSGYVYDANKRID</sequence>
<proteinExistence type="predicted"/>
<dbReference type="AlphaFoldDB" id="A0AAW8ASJ2"/>
<protein>
    <submittedName>
        <fullName evidence="1">Uncharacterized protein</fullName>
    </submittedName>
</protein>
<feature type="non-terminal residue" evidence="1">
    <location>
        <position position="76"/>
    </location>
</feature>
<accession>A0AAW8ASJ2</accession>